<keyword evidence="4" id="KW-1185">Reference proteome</keyword>
<evidence type="ECO:0000256" key="1">
    <source>
        <dbReference type="SAM" id="MobiDB-lite"/>
    </source>
</evidence>
<dbReference type="Proteomes" id="UP001057520">
    <property type="component" value="Chromosome"/>
</dbReference>
<dbReference type="SUPFAM" id="SSF109709">
    <property type="entry name" value="KorB DNA-binding domain-like"/>
    <property type="match status" value="1"/>
</dbReference>
<feature type="compositionally biased region" description="Pro residues" evidence="1">
    <location>
        <begin position="424"/>
        <end position="443"/>
    </location>
</feature>
<dbReference type="InterPro" id="IPR050336">
    <property type="entry name" value="Chromosome_partition/occlusion"/>
</dbReference>
<name>A0ABY4ZZC9_9CAUL</name>
<evidence type="ECO:0000313" key="3">
    <source>
        <dbReference type="EMBL" id="USQ97281.1"/>
    </source>
</evidence>
<dbReference type="PANTHER" id="PTHR33375:SF1">
    <property type="entry name" value="CHROMOSOME-PARTITIONING PROTEIN PARB-RELATED"/>
    <property type="match status" value="1"/>
</dbReference>
<gene>
    <name evidence="3" type="ORF">MZV50_06980</name>
</gene>
<dbReference type="PANTHER" id="PTHR33375">
    <property type="entry name" value="CHROMOSOME-PARTITIONING PROTEIN PARB-RELATED"/>
    <property type="match status" value="1"/>
</dbReference>
<dbReference type="SUPFAM" id="SSF110849">
    <property type="entry name" value="ParB/Sulfiredoxin"/>
    <property type="match status" value="1"/>
</dbReference>
<accession>A0ABY4ZZC9</accession>
<evidence type="ECO:0000313" key="4">
    <source>
        <dbReference type="Proteomes" id="UP001057520"/>
    </source>
</evidence>
<dbReference type="Pfam" id="PF02195">
    <property type="entry name" value="ParB_N"/>
    <property type="match status" value="1"/>
</dbReference>
<feature type="domain" description="ParB-like N-terminal" evidence="2">
    <location>
        <begin position="102"/>
        <end position="168"/>
    </location>
</feature>
<dbReference type="InterPro" id="IPR036086">
    <property type="entry name" value="ParB/Sulfiredoxin_sf"/>
</dbReference>
<protein>
    <submittedName>
        <fullName evidence="3">ParB N-terminal domain-containing protein</fullName>
    </submittedName>
</protein>
<dbReference type="InterPro" id="IPR003115">
    <property type="entry name" value="ParB_N"/>
</dbReference>
<feature type="region of interest" description="Disordered" evidence="1">
    <location>
        <begin position="420"/>
        <end position="444"/>
    </location>
</feature>
<dbReference type="EMBL" id="CP096040">
    <property type="protein sequence ID" value="USQ97281.1"/>
    <property type="molecule type" value="Genomic_DNA"/>
</dbReference>
<reference evidence="3 4" key="1">
    <citation type="submission" date="2022-04" db="EMBL/GenBank/DDBJ databases">
        <title>Genome sequence of soybean root-associated Caulobacter segnis RL271.</title>
        <authorList>
            <person name="Longley R."/>
            <person name="Bonito G."/>
            <person name="Trigodet F."/>
            <person name="Crosson S."/>
            <person name="Fiebig A."/>
        </authorList>
    </citation>
    <scope>NUCLEOTIDE SEQUENCE [LARGE SCALE GENOMIC DNA]</scope>
    <source>
        <strain evidence="3 4">RL271</strain>
    </source>
</reference>
<dbReference type="Gene3D" id="1.10.10.2830">
    <property type="match status" value="1"/>
</dbReference>
<sequence length="742" mass="80164">MSALTLLAFQNATLLRAFRTETRNGGQVIHALKDLGDMLERDPSNVRKSLNAVAEDGLLIIDNPNPVAGRLTAAGEAALAALEQAEDGYLGGSSALPDGFVAVRHDQIGQDPDNARKTSGLSPEAIQDMADSLVDKGMLQQPELRKNPDYPAWEPEYLLTMGERRWRGWGLNIERGDWPADKLIVCKLENRGEVERLEAGLVENLQRADISNLEMAEGFLILHERHGRTSQDIAKTVGKTSRFVQIAIKVAREASAEDKARYVESERAYAEGKAQNIPGTKRLFTWETLRDTVKTARYVTMLEKRSRLTLMVAELAMKVDADPDAVEVYEVGYDGVTAKASLISTPPGGGHWGEAQDLGVAVDYREDGKIYGGVTAVAREWLKDAGFDKDPRAWTKALAVEVLTPMPVKLAEEAGIWNTQFLNPPKPAPAPPPPPAPAEPTPPARDSFAEAIRQVNEPPEDQVSLHKPAAMGLTENLTDQPAIQAAIGGASSPEPVRDESQLSPDLFVALVETGHKITHHGIDTRGGVLRGCRVGNYFSGPDAKLASALIQKRYIAFVQAPSGNELLASLTQAGWDYIDGSIDDAVLELHQFENLGQDTLNSLHASGRKYLTDWLQDPVKVERVTPTAAPAPTQAFEAPAGEAFGGGGELGASFDDDFNEIDQVGVGATLSRDEVDGYIRQCAAYLLVFARPEDAIHSHAAFGTAMEAEEVAEILKASGQYDTVDIYDGGPGGALLSTWSAQ</sequence>
<proteinExistence type="predicted"/>
<organism evidence="3 4">
    <name type="scientific">Caulobacter segnis</name>
    <dbReference type="NCBI Taxonomy" id="88688"/>
    <lineage>
        <taxon>Bacteria</taxon>
        <taxon>Pseudomonadati</taxon>
        <taxon>Pseudomonadota</taxon>
        <taxon>Alphaproteobacteria</taxon>
        <taxon>Caulobacterales</taxon>
        <taxon>Caulobacteraceae</taxon>
        <taxon>Caulobacter</taxon>
    </lineage>
</organism>
<evidence type="ECO:0000259" key="2">
    <source>
        <dbReference type="Pfam" id="PF02195"/>
    </source>
</evidence>